<proteinExistence type="predicted"/>
<keyword evidence="3" id="KW-0378">Hydrolase</keyword>
<dbReference type="AlphaFoldDB" id="A0A2H0KKE6"/>
<keyword evidence="2" id="KW-0255">Endonuclease</keyword>
<dbReference type="Pfam" id="PF00565">
    <property type="entry name" value="SNase"/>
    <property type="match status" value="1"/>
</dbReference>
<dbReference type="PROSITE" id="PS50830">
    <property type="entry name" value="TNASE_3"/>
    <property type="match status" value="1"/>
</dbReference>
<feature type="domain" description="TNase-like" evidence="4">
    <location>
        <begin position="48"/>
        <end position="169"/>
    </location>
</feature>
<sequence>MTQRKNVSFLSIVLASSVLLNIFFGYKIFYSQRKQTEQNTVETPRRNVSTNHIVQRIIDGDTFDIENGERVRLYGINAPEYPKGCMSGDAKNRLETLILNRNVGIKQVAKDNFGRLVSLVYLDNLFINEVLVEEGFAYFEKSKPETESALTLERAGAKAKQTGRGVWSSLCETKQEGCTIKGNYRSADTSRIYHTPDCYNYDRITVKPGTTDRWFCTEKEAQAAGFRKSLDCPK</sequence>
<evidence type="ECO:0000256" key="2">
    <source>
        <dbReference type="ARBA" id="ARBA00022759"/>
    </source>
</evidence>
<evidence type="ECO:0000256" key="3">
    <source>
        <dbReference type="ARBA" id="ARBA00022801"/>
    </source>
</evidence>
<dbReference type="InterPro" id="IPR035437">
    <property type="entry name" value="SNase_OB-fold_sf"/>
</dbReference>
<dbReference type="PANTHER" id="PTHR12302">
    <property type="entry name" value="EBNA2 BINDING PROTEIN P100"/>
    <property type="match status" value="1"/>
</dbReference>
<protein>
    <recommendedName>
        <fullName evidence="4">TNase-like domain-containing protein</fullName>
    </recommendedName>
</protein>
<dbReference type="GO" id="GO:0016787">
    <property type="term" value="F:hydrolase activity"/>
    <property type="evidence" value="ECO:0007669"/>
    <property type="project" value="UniProtKB-KW"/>
</dbReference>
<evidence type="ECO:0000313" key="6">
    <source>
        <dbReference type="Proteomes" id="UP000229497"/>
    </source>
</evidence>
<evidence type="ECO:0000259" key="4">
    <source>
        <dbReference type="PROSITE" id="PS50830"/>
    </source>
</evidence>
<comment type="caution">
    <text evidence="5">The sequence shown here is derived from an EMBL/GenBank/DDBJ whole genome shotgun (WGS) entry which is preliminary data.</text>
</comment>
<dbReference type="SUPFAM" id="SSF50199">
    <property type="entry name" value="Staphylococcal nuclease"/>
    <property type="match status" value="1"/>
</dbReference>
<dbReference type="Proteomes" id="UP000229497">
    <property type="component" value="Unassembled WGS sequence"/>
</dbReference>
<dbReference type="SMART" id="SM00318">
    <property type="entry name" value="SNc"/>
    <property type="match status" value="1"/>
</dbReference>
<dbReference type="Gene3D" id="2.40.50.90">
    <property type="match status" value="1"/>
</dbReference>
<gene>
    <name evidence="5" type="ORF">COV87_01765</name>
</gene>
<dbReference type="GO" id="GO:0004519">
    <property type="term" value="F:endonuclease activity"/>
    <property type="evidence" value="ECO:0007669"/>
    <property type="project" value="UniProtKB-KW"/>
</dbReference>
<dbReference type="InterPro" id="IPR016071">
    <property type="entry name" value="Staphylococal_nuclease_OB-fold"/>
</dbReference>
<name>A0A2H0KKE6_9BACT</name>
<keyword evidence="1" id="KW-0540">Nuclease</keyword>
<dbReference type="EMBL" id="PCVK01000050">
    <property type="protein sequence ID" value="PIQ71722.1"/>
    <property type="molecule type" value="Genomic_DNA"/>
</dbReference>
<dbReference type="PANTHER" id="PTHR12302:SF3">
    <property type="entry name" value="SERINE_THREONINE-PROTEIN KINASE 31"/>
    <property type="match status" value="1"/>
</dbReference>
<organism evidence="5 6">
    <name type="scientific">Candidatus Roizmanbacteria bacterium CG11_big_fil_rev_8_21_14_0_20_37_16</name>
    <dbReference type="NCBI Taxonomy" id="1974857"/>
    <lineage>
        <taxon>Bacteria</taxon>
        <taxon>Candidatus Roizmaniibacteriota</taxon>
    </lineage>
</organism>
<evidence type="ECO:0000256" key="1">
    <source>
        <dbReference type="ARBA" id="ARBA00022722"/>
    </source>
</evidence>
<accession>A0A2H0KKE6</accession>
<evidence type="ECO:0000313" key="5">
    <source>
        <dbReference type="EMBL" id="PIQ71722.1"/>
    </source>
</evidence>
<reference evidence="5 6" key="1">
    <citation type="submission" date="2017-09" db="EMBL/GenBank/DDBJ databases">
        <title>Depth-based differentiation of microbial function through sediment-hosted aquifers and enrichment of novel symbionts in the deep terrestrial subsurface.</title>
        <authorList>
            <person name="Probst A.J."/>
            <person name="Ladd B."/>
            <person name="Jarett J.K."/>
            <person name="Geller-Mcgrath D.E."/>
            <person name="Sieber C.M."/>
            <person name="Emerson J.B."/>
            <person name="Anantharaman K."/>
            <person name="Thomas B.C."/>
            <person name="Malmstrom R."/>
            <person name="Stieglmeier M."/>
            <person name="Klingl A."/>
            <person name="Woyke T."/>
            <person name="Ryan C.M."/>
            <person name="Banfield J.F."/>
        </authorList>
    </citation>
    <scope>NUCLEOTIDE SEQUENCE [LARGE SCALE GENOMIC DNA]</scope>
    <source>
        <strain evidence="5">CG11_big_fil_rev_8_21_14_0_20_37_16</strain>
    </source>
</reference>